<dbReference type="EMBL" id="AOIU01000003">
    <property type="protein sequence ID" value="ELZ30499.1"/>
    <property type="molecule type" value="Genomic_DNA"/>
</dbReference>
<sequence>MKDFDGREGIASTDGSTFPGGVSGFGFMVLILTDDHIDGASPTLEHLQKSITHEIGHSLGAGRADDRKGLNPFSGIYRSAQRNGIDQSFEYFGISGYNDPGWSVMTRRWVDDLESRPMDGNYIAFRLEELTTIEFNNIATVRGG</sequence>
<dbReference type="STRING" id="797114.C475_00105"/>
<dbReference type="RefSeq" id="WP_006881677.1">
    <property type="nucleotide sequence ID" value="NZ_AOIU01000003.1"/>
</dbReference>
<reference evidence="1 2" key="1">
    <citation type="journal article" date="2014" name="PLoS Genet.">
        <title>Phylogenetically driven sequencing of extremely halophilic archaea reveals strategies for static and dynamic osmo-response.</title>
        <authorList>
            <person name="Becker E.A."/>
            <person name="Seitzer P.M."/>
            <person name="Tritt A."/>
            <person name="Larsen D."/>
            <person name="Krusor M."/>
            <person name="Yao A.I."/>
            <person name="Wu D."/>
            <person name="Madern D."/>
            <person name="Eisen J.A."/>
            <person name="Darling A.E."/>
            <person name="Facciotti M.T."/>
        </authorList>
    </citation>
    <scope>NUCLEOTIDE SEQUENCE [LARGE SCALE GENOMIC DNA]</scope>
    <source>
        <strain evidence="1 2">2-9-1</strain>
    </source>
</reference>
<name>M0D8N4_9EURY</name>
<proteinExistence type="predicted"/>
<comment type="caution">
    <text evidence="1">The sequence shown here is derived from an EMBL/GenBank/DDBJ whole genome shotgun (WGS) entry which is preliminary data.</text>
</comment>
<dbReference type="eggNOG" id="arCOG09155">
    <property type="taxonomic scope" value="Archaea"/>
</dbReference>
<dbReference type="SUPFAM" id="SSF55486">
    <property type="entry name" value="Metalloproteases ('zincins'), catalytic domain"/>
    <property type="match status" value="1"/>
</dbReference>
<accession>M0D8N4</accession>
<dbReference type="OrthoDB" id="253253at2157"/>
<keyword evidence="2" id="KW-1185">Reference proteome</keyword>
<protein>
    <submittedName>
        <fullName evidence="1">Uncharacterized protein</fullName>
    </submittedName>
</protein>
<evidence type="ECO:0000313" key="1">
    <source>
        <dbReference type="EMBL" id="ELZ30499.1"/>
    </source>
</evidence>
<dbReference type="Proteomes" id="UP000011626">
    <property type="component" value="Unassembled WGS sequence"/>
</dbReference>
<evidence type="ECO:0000313" key="2">
    <source>
        <dbReference type="Proteomes" id="UP000011626"/>
    </source>
</evidence>
<dbReference type="AlphaFoldDB" id="M0D8N4"/>
<organism evidence="1 2">
    <name type="scientific">Halosimplex carlsbadense 2-9-1</name>
    <dbReference type="NCBI Taxonomy" id="797114"/>
    <lineage>
        <taxon>Archaea</taxon>
        <taxon>Methanobacteriati</taxon>
        <taxon>Methanobacteriota</taxon>
        <taxon>Stenosarchaea group</taxon>
        <taxon>Halobacteria</taxon>
        <taxon>Halobacteriales</taxon>
        <taxon>Haloarculaceae</taxon>
        <taxon>Halosimplex</taxon>
    </lineage>
</organism>
<gene>
    <name evidence="1" type="ORF">C475_00105</name>
</gene>